<gene>
    <name evidence="1" type="ORF">Amon02_001217500</name>
</gene>
<sequence>MLALLMELVRVLNLFKDFTSFGRHHNSVSSASGPGPQQAQATLVNTNTGSSGSSTGTGATGGTPGSPATFSSSRQSSNLVPQQHQQSPLHHHHHQQPHHYHHPVGSSSSPQQRQPQEPIHLISTDEIKLLFSNQSGSSAADHQSQASGSDDQQNSNSATTTGFNFIPVWLPEFTQDDETVYHDQSLNIYTKSLPLLSADQLIEDNNNNTLFEIPDSTKFNGVDTLPITLMPGEHDHPDPSDRSGGTVGQVRPGQQAQGAKQPVPLIDAISPAVNSNNHNHRR</sequence>
<accession>A0ACB5U9V4</accession>
<reference evidence="1" key="1">
    <citation type="submission" date="2023-04" db="EMBL/GenBank/DDBJ databases">
        <title>Ambrosiozyma monospora NBRC 10751.</title>
        <authorList>
            <person name="Ichikawa N."/>
            <person name="Sato H."/>
            <person name="Tonouchi N."/>
        </authorList>
    </citation>
    <scope>NUCLEOTIDE SEQUENCE</scope>
    <source>
        <strain evidence="1">NBRC 10751</strain>
    </source>
</reference>
<organism evidence="1 2">
    <name type="scientific">Ambrosiozyma monospora</name>
    <name type="common">Yeast</name>
    <name type="synonym">Endomycopsis monosporus</name>
    <dbReference type="NCBI Taxonomy" id="43982"/>
    <lineage>
        <taxon>Eukaryota</taxon>
        <taxon>Fungi</taxon>
        <taxon>Dikarya</taxon>
        <taxon>Ascomycota</taxon>
        <taxon>Saccharomycotina</taxon>
        <taxon>Pichiomycetes</taxon>
        <taxon>Pichiales</taxon>
        <taxon>Pichiaceae</taxon>
        <taxon>Ambrosiozyma</taxon>
    </lineage>
</organism>
<comment type="caution">
    <text evidence="1">The sequence shown here is derived from an EMBL/GenBank/DDBJ whole genome shotgun (WGS) entry which is preliminary data.</text>
</comment>
<dbReference type="EMBL" id="BSXS01014143">
    <property type="protein sequence ID" value="GMF04999.1"/>
    <property type="molecule type" value="Genomic_DNA"/>
</dbReference>
<protein>
    <submittedName>
        <fullName evidence="1">Unnamed protein product</fullName>
    </submittedName>
</protein>
<evidence type="ECO:0000313" key="1">
    <source>
        <dbReference type="EMBL" id="GMF04999.1"/>
    </source>
</evidence>
<evidence type="ECO:0000313" key="2">
    <source>
        <dbReference type="Proteomes" id="UP001165064"/>
    </source>
</evidence>
<keyword evidence="2" id="KW-1185">Reference proteome</keyword>
<name>A0ACB5U9V4_AMBMO</name>
<dbReference type="Proteomes" id="UP001165064">
    <property type="component" value="Unassembled WGS sequence"/>
</dbReference>
<proteinExistence type="predicted"/>